<comment type="caution">
    <text evidence="2">The sequence shown here is derived from an EMBL/GenBank/DDBJ whole genome shotgun (WGS) entry which is preliminary data.</text>
</comment>
<gene>
    <name evidence="2" type="ORF">J2S63_003585</name>
</gene>
<keyword evidence="3" id="KW-1185">Reference proteome</keyword>
<dbReference type="EMBL" id="JAVDYG010000001">
    <property type="protein sequence ID" value="MDR7364032.1"/>
    <property type="molecule type" value="Genomic_DNA"/>
</dbReference>
<dbReference type="Pfam" id="PF20060">
    <property type="entry name" value="DUF6459"/>
    <property type="match status" value="1"/>
</dbReference>
<dbReference type="Proteomes" id="UP001183648">
    <property type="component" value="Unassembled WGS sequence"/>
</dbReference>
<dbReference type="InterPro" id="IPR045596">
    <property type="entry name" value="DUF6459"/>
</dbReference>
<organism evidence="2 3">
    <name type="scientific">Nocardioides marmoribigeumensis</name>
    <dbReference type="NCBI Taxonomy" id="433649"/>
    <lineage>
        <taxon>Bacteria</taxon>
        <taxon>Bacillati</taxon>
        <taxon>Actinomycetota</taxon>
        <taxon>Actinomycetes</taxon>
        <taxon>Propionibacteriales</taxon>
        <taxon>Nocardioidaceae</taxon>
        <taxon>Nocardioides</taxon>
    </lineage>
</organism>
<name>A0ABU2C069_9ACTN</name>
<feature type="region of interest" description="Disordered" evidence="1">
    <location>
        <begin position="1"/>
        <end position="24"/>
    </location>
</feature>
<evidence type="ECO:0000313" key="2">
    <source>
        <dbReference type="EMBL" id="MDR7364032.1"/>
    </source>
</evidence>
<accession>A0ABU2C069</accession>
<evidence type="ECO:0000313" key="3">
    <source>
        <dbReference type="Proteomes" id="UP001183648"/>
    </source>
</evidence>
<dbReference type="RefSeq" id="WP_310305147.1">
    <property type="nucleotide sequence ID" value="NZ_BAAAPS010000005.1"/>
</dbReference>
<evidence type="ECO:0008006" key="4">
    <source>
        <dbReference type="Google" id="ProtNLM"/>
    </source>
</evidence>
<reference evidence="2 3" key="1">
    <citation type="submission" date="2023-07" db="EMBL/GenBank/DDBJ databases">
        <title>Sequencing the genomes of 1000 actinobacteria strains.</title>
        <authorList>
            <person name="Klenk H.-P."/>
        </authorList>
    </citation>
    <scope>NUCLEOTIDE SEQUENCE [LARGE SCALE GENOMIC DNA]</scope>
    <source>
        <strain evidence="2 3">DSM 19426</strain>
    </source>
</reference>
<protein>
    <recommendedName>
        <fullName evidence="4">3-hydroxyacyl-CoA dehydrogenase</fullName>
    </recommendedName>
</protein>
<evidence type="ECO:0000256" key="1">
    <source>
        <dbReference type="SAM" id="MobiDB-lite"/>
    </source>
</evidence>
<sequence>MTRPRPQALPAPVVTRLVPEPQDPARPVVQGTLALHLVPDEPGPLNPGPVTAPPACRTPDVADRELRAWTVRFAQALVEVVGGHRPVGQLVRWTSREVFRDLERRTRLVQLAATTDADALPLRSTALAQVRSVHVSRPAPSVAEVSVHLRQGRRSRALALRLDRQQERWVCTALELS</sequence>
<proteinExistence type="predicted"/>